<evidence type="ECO:0000256" key="4">
    <source>
        <dbReference type="ARBA" id="ARBA00022989"/>
    </source>
</evidence>
<comment type="subcellular location">
    <subcellularLocation>
        <location evidence="1">Membrane</location>
        <topology evidence="1">Multi-pass membrane protein</topology>
    </subcellularLocation>
</comment>
<dbReference type="GO" id="GO:0098703">
    <property type="term" value="P:calcium ion import across plasma membrane"/>
    <property type="evidence" value="ECO:0007669"/>
    <property type="project" value="TreeGrafter"/>
</dbReference>
<evidence type="ECO:0000313" key="9">
    <source>
        <dbReference type="Proteomes" id="UP000663879"/>
    </source>
</evidence>
<dbReference type="GO" id="GO:0005262">
    <property type="term" value="F:calcium channel activity"/>
    <property type="evidence" value="ECO:0007669"/>
    <property type="project" value="TreeGrafter"/>
</dbReference>
<dbReference type="GO" id="GO:0005886">
    <property type="term" value="C:plasma membrane"/>
    <property type="evidence" value="ECO:0007669"/>
    <property type="project" value="TreeGrafter"/>
</dbReference>
<dbReference type="InterPro" id="IPR024862">
    <property type="entry name" value="TRPV"/>
</dbReference>
<dbReference type="OrthoDB" id="194358at2759"/>
<proteinExistence type="predicted"/>
<sequence>MLDLLTITLLIISLATHLEDILNHSETIARNHIRVASITVVVLSFRLLKSARTLWMPFGMLVMTLYHIIRDIIVWILAFIIIWIPFTTCFYMLFGNGLTIDCDSAAQTCSAENKTVISGMEDYSKAAFFLFTAAFGAGDIPYEQFNELDDKISNFIVGLYIGVTAVIMVNIFIALLSSTFERVHDYSKGVFLLERAKKIIQVERCYEKLRANRLRQTPSEYKVEYSPKDSRDDVGLKKDLESVTNSLRTINKNITLNLSNIDKKFKNQNVQINQINNSVKVLNVELQKKMSKPQVDVLYLTDIEDVAEN</sequence>
<dbReference type="Pfam" id="PF00520">
    <property type="entry name" value="Ion_trans"/>
    <property type="match status" value="1"/>
</dbReference>
<comment type="caution">
    <text evidence="8">The sequence shown here is derived from an EMBL/GenBank/DDBJ whole genome shotgun (WGS) entry which is preliminary data.</text>
</comment>
<evidence type="ECO:0000256" key="1">
    <source>
        <dbReference type="ARBA" id="ARBA00004141"/>
    </source>
</evidence>
<reference evidence="8" key="1">
    <citation type="submission" date="2021-02" db="EMBL/GenBank/DDBJ databases">
        <authorList>
            <person name="Nowell W R."/>
        </authorList>
    </citation>
    <scope>NUCLEOTIDE SEQUENCE</scope>
    <source>
        <strain evidence="8">Ploen Becks lab</strain>
    </source>
</reference>
<protein>
    <recommendedName>
        <fullName evidence="7">Ion transport domain-containing protein</fullName>
    </recommendedName>
</protein>
<dbReference type="AlphaFoldDB" id="A0A814PKN8"/>
<keyword evidence="4 6" id="KW-1133">Transmembrane helix</keyword>
<feature type="transmembrane region" description="Helical" evidence="6">
    <location>
        <begin position="68"/>
        <end position="94"/>
    </location>
</feature>
<keyword evidence="9" id="KW-1185">Reference proteome</keyword>
<feature type="transmembrane region" description="Helical" evidence="6">
    <location>
        <begin position="155"/>
        <end position="176"/>
    </location>
</feature>
<name>A0A814PKN8_9BILA</name>
<dbReference type="Proteomes" id="UP000663879">
    <property type="component" value="Unassembled WGS sequence"/>
</dbReference>
<dbReference type="InterPro" id="IPR005821">
    <property type="entry name" value="Ion_trans_dom"/>
</dbReference>
<evidence type="ECO:0000259" key="7">
    <source>
        <dbReference type="Pfam" id="PF00520"/>
    </source>
</evidence>
<evidence type="ECO:0000256" key="3">
    <source>
        <dbReference type="ARBA" id="ARBA00022737"/>
    </source>
</evidence>
<evidence type="ECO:0000313" key="8">
    <source>
        <dbReference type="EMBL" id="CAF1107291.1"/>
    </source>
</evidence>
<dbReference type="EMBL" id="CAJNOC010007936">
    <property type="protein sequence ID" value="CAF1107291.1"/>
    <property type="molecule type" value="Genomic_DNA"/>
</dbReference>
<organism evidence="8 9">
    <name type="scientific">Brachionus calyciflorus</name>
    <dbReference type="NCBI Taxonomy" id="104777"/>
    <lineage>
        <taxon>Eukaryota</taxon>
        <taxon>Metazoa</taxon>
        <taxon>Spiralia</taxon>
        <taxon>Gnathifera</taxon>
        <taxon>Rotifera</taxon>
        <taxon>Eurotatoria</taxon>
        <taxon>Monogononta</taxon>
        <taxon>Pseudotrocha</taxon>
        <taxon>Ploima</taxon>
        <taxon>Brachionidae</taxon>
        <taxon>Brachionus</taxon>
    </lineage>
</organism>
<accession>A0A814PKN8</accession>
<evidence type="ECO:0000256" key="5">
    <source>
        <dbReference type="ARBA" id="ARBA00023136"/>
    </source>
</evidence>
<dbReference type="PANTHER" id="PTHR10582">
    <property type="entry name" value="TRANSIENT RECEPTOR POTENTIAL ION CHANNEL PROTEIN"/>
    <property type="match status" value="1"/>
</dbReference>
<keyword evidence="3" id="KW-0677">Repeat</keyword>
<evidence type="ECO:0000256" key="6">
    <source>
        <dbReference type="SAM" id="Phobius"/>
    </source>
</evidence>
<dbReference type="Gene3D" id="1.10.287.70">
    <property type="match status" value="1"/>
</dbReference>
<evidence type="ECO:0000256" key="2">
    <source>
        <dbReference type="ARBA" id="ARBA00022692"/>
    </source>
</evidence>
<dbReference type="PANTHER" id="PTHR10582:SF33">
    <property type="entry name" value="TRANSIENT RECEPTOR POTENTIAL CHANNEL PYREXIA"/>
    <property type="match status" value="1"/>
</dbReference>
<keyword evidence="2 6" id="KW-0812">Transmembrane</keyword>
<keyword evidence="5 6" id="KW-0472">Membrane</keyword>
<gene>
    <name evidence="8" type="ORF">OXX778_LOCUS21453</name>
</gene>
<feature type="domain" description="Ion transport" evidence="7">
    <location>
        <begin position="1"/>
        <end position="186"/>
    </location>
</feature>